<gene>
    <name evidence="1" type="ORF">HELGO_WM61928</name>
</gene>
<evidence type="ECO:0008006" key="2">
    <source>
        <dbReference type="Google" id="ProtNLM"/>
    </source>
</evidence>
<dbReference type="AlphaFoldDB" id="A0A6S6UE76"/>
<sequence>MSQKYFYLHIPKTAGTTFNDFLRKNFDASECIFHIEIQIDKIDNKTVLSGHIPLPKAQKIIPNFDDHVKLTVFREPLKQVSSHLRFVRKLAEPSEKKRLLEHTPQIQKIVARLANTDLSSPQSLQEFIYWLKEENLALFHNTQTQYLVGTRFEMNAEIIQDAKDRLETITYIGITERLDDYIFLLSHKLGFLELQFKNKKLNVTEESFGLDTGNSEIEKVLEPLIYVDKIIYKEAKIKFEKEFAQLPSLKANAIYSFFDRIRTRYKW</sequence>
<dbReference type="PANTHER" id="PTHR32301:SF6">
    <property type="entry name" value="GOLVESIN-RELATED"/>
    <property type="match status" value="1"/>
</dbReference>
<protein>
    <recommendedName>
        <fullName evidence="2">Sulfotransferase family protein</fullName>
    </recommendedName>
</protein>
<dbReference type="PANTHER" id="PTHR32301">
    <property type="entry name" value="COUNTIN RECEPTOR CNR3-RELATED"/>
    <property type="match status" value="1"/>
</dbReference>
<dbReference type="InterPro" id="IPR027417">
    <property type="entry name" value="P-loop_NTPase"/>
</dbReference>
<proteinExistence type="predicted"/>
<organism evidence="1">
    <name type="scientific">uncultured Sulfurovum sp</name>
    <dbReference type="NCBI Taxonomy" id="269237"/>
    <lineage>
        <taxon>Bacteria</taxon>
        <taxon>Pseudomonadati</taxon>
        <taxon>Campylobacterota</taxon>
        <taxon>Epsilonproteobacteria</taxon>
        <taxon>Campylobacterales</taxon>
        <taxon>Sulfurovaceae</taxon>
        <taxon>Sulfurovum</taxon>
        <taxon>environmental samples</taxon>
    </lineage>
</organism>
<evidence type="ECO:0000313" key="1">
    <source>
        <dbReference type="EMBL" id="CAA6826096.1"/>
    </source>
</evidence>
<reference evidence="1" key="1">
    <citation type="submission" date="2020-01" db="EMBL/GenBank/DDBJ databases">
        <authorList>
            <person name="Meier V. D."/>
            <person name="Meier V D."/>
        </authorList>
    </citation>
    <scope>NUCLEOTIDE SEQUENCE</scope>
    <source>
        <strain evidence="1">HLG_WM_MAG_02</strain>
    </source>
</reference>
<dbReference type="InterPro" id="IPR053259">
    <property type="entry name" value="Golvesin-related_Golgi"/>
</dbReference>
<name>A0A6S6UE76_9BACT</name>
<accession>A0A6S6UE76</accession>
<dbReference type="EMBL" id="CACVAZ010000202">
    <property type="protein sequence ID" value="CAA6826096.1"/>
    <property type="molecule type" value="Genomic_DNA"/>
</dbReference>
<dbReference type="Gene3D" id="3.40.50.300">
    <property type="entry name" value="P-loop containing nucleotide triphosphate hydrolases"/>
    <property type="match status" value="1"/>
</dbReference>